<sequence length="300" mass="35097">MSATIYCGIAGWSYEDWIGTVYPDTREKDFDQLTYASSYFDTIEINTTFYRPPSPYMTKNWVKKTIHNSNFKFTAKLWQKFTHEKTVLSQNDIKIFKDGINPLMENNKLGALLIQYPWSYKYNEVNVDKLQILIGAFKTYPLIVEFRHNSWILREVLTILNDNNVGFCNIDQPVIGQSIKPSSYITSSIGYIRLHGRNYKDWFRKNAGRDDRYNYLYKPDELEMWIDKIKKIREKAKQIYVIANNHYRGQAAVNALQMKSILNDTKVPVPGQLAKIYPVLQEIKTEKNNHASNGKSEVIF</sequence>
<name>A0A1F5V4S0_9BACT</name>
<evidence type="ECO:0008006" key="3">
    <source>
        <dbReference type="Google" id="ProtNLM"/>
    </source>
</evidence>
<dbReference type="InterPro" id="IPR002763">
    <property type="entry name" value="DUF72"/>
</dbReference>
<dbReference type="InterPro" id="IPR036520">
    <property type="entry name" value="UPF0759_sf"/>
</dbReference>
<dbReference type="Pfam" id="PF01904">
    <property type="entry name" value="DUF72"/>
    <property type="match status" value="1"/>
</dbReference>
<dbReference type="Proteomes" id="UP000178943">
    <property type="component" value="Unassembled WGS sequence"/>
</dbReference>
<evidence type="ECO:0000313" key="1">
    <source>
        <dbReference type="EMBL" id="OGF58429.1"/>
    </source>
</evidence>
<dbReference type="SUPFAM" id="SSF117396">
    <property type="entry name" value="TM1631-like"/>
    <property type="match status" value="1"/>
</dbReference>
<organism evidence="1 2">
    <name type="scientific">Candidatus Fischerbacteria bacterium RBG_13_37_8</name>
    <dbReference type="NCBI Taxonomy" id="1817863"/>
    <lineage>
        <taxon>Bacteria</taxon>
        <taxon>Candidatus Fischeribacteriota</taxon>
    </lineage>
</organism>
<dbReference type="PANTHER" id="PTHR30348:SF13">
    <property type="entry name" value="UPF0759 PROTEIN YUNF"/>
    <property type="match status" value="1"/>
</dbReference>
<dbReference type="Gene3D" id="3.20.20.410">
    <property type="entry name" value="Protein of unknown function UPF0759"/>
    <property type="match status" value="1"/>
</dbReference>
<dbReference type="PANTHER" id="PTHR30348">
    <property type="entry name" value="UNCHARACTERIZED PROTEIN YECE"/>
    <property type="match status" value="1"/>
</dbReference>
<dbReference type="EMBL" id="MFGW01000246">
    <property type="protein sequence ID" value="OGF58429.1"/>
    <property type="molecule type" value="Genomic_DNA"/>
</dbReference>
<reference evidence="1 2" key="1">
    <citation type="journal article" date="2016" name="Nat. Commun.">
        <title>Thousands of microbial genomes shed light on interconnected biogeochemical processes in an aquifer system.</title>
        <authorList>
            <person name="Anantharaman K."/>
            <person name="Brown C.T."/>
            <person name="Hug L.A."/>
            <person name="Sharon I."/>
            <person name="Castelle C.J."/>
            <person name="Probst A.J."/>
            <person name="Thomas B.C."/>
            <person name="Singh A."/>
            <person name="Wilkins M.J."/>
            <person name="Karaoz U."/>
            <person name="Brodie E.L."/>
            <person name="Williams K.H."/>
            <person name="Hubbard S.S."/>
            <person name="Banfield J.F."/>
        </authorList>
    </citation>
    <scope>NUCLEOTIDE SEQUENCE [LARGE SCALE GENOMIC DNA]</scope>
</reference>
<dbReference type="AlphaFoldDB" id="A0A1F5V4S0"/>
<accession>A0A1F5V4S0</accession>
<evidence type="ECO:0000313" key="2">
    <source>
        <dbReference type="Proteomes" id="UP000178943"/>
    </source>
</evidence>
<protein>
    <recommendedName>
        <fullName evidence="3">DUF72 domain-containing protein</fullName>
    </recommendedName>
</protein>
<gene>
    <name evidence="1" type="ORF">A2Y62_04500</name>
</gene>
<comment type="caution">
    <text evidence="1">The sequence shown here is derived from an EMBL/GenBank/DDBJ whole genome shotgun (WGS) entry which is preliminary data.</text>
</comment>
<proteinExistence type="predicted"/>